<dbReference type="PROSITE" id="PS50878">
    <property type="entry name" value="RT_POL"/>
    <property type="match status" value="1"/>
</dbReference>
<dbReference type="Proteomes" id="UP000762676">
    <property type="component" value="Unassembled WGS sequence"/>
</dbReference>
<gene>
    <name evidence="2" type="ORF">ElyMa_002437300</name>
</gene>
<accession>A0AAV4GKP4</accession>
<dbReference type="Gene3D" id="3.30.70.270">
    <property type="match status" value="1"/>
</dbReference>
<dbReference type="SUPFAM" id="SSF56672">
    <property type="entry name" value="DNA/RNA polymerases"/>
    <property type="match status" value="1"/>
</dbReference>
<dbReference type="InterPro" id="IPR000477">
    <property type="entry name" value="RT_dom"/>
</dbReference>
<dbReference type="Pfam" id="PF00078">
    <property type="entry name" value="RVT_1"/>
    <property type="match status" value="1"/>
</dbReference>
<protein>
    <submittedName>
        <fullName evidence="2">Retrovirus-related Pol polyprotein from type-1 retrotransposable element R2</fullName>
    </submittedName>
</protein>
<dbReference type="EMBL" id="BMAT01004997">
    <property type="protein sequence ID" value="GFR85251.1"/>
    <property type="molecule type" value="Genomic_DNA"/>
</dbReference>
<evidence type="ECO:0000259" key="1">
    <source>
        <dbReference type="PROSITE" id="PS50878"/>
    </source>
</evidence>
<keyword evidence="3" id="KW-1185">Reference proteome</keyword>
<name>A0AAV4GKP4_9GAST</name>
<dbReference type="CDD" id="cd01650">
    <property type="entry name" value="RT_nLTR_like"/>
    <property type="match status" value="1"/>
</dbReference>
<dbReference type="PANTHER" id="PTHR47027">
    <property type="entry name" value="REVERSE TRANSCRIPTASE DOMAIN-CONTAINING PROTEIN"/>
    <property type="match status" value="1"/>
</dbReference>
<evidence type="ECO:0000313" key="2">
    <source>
        <dbReference type="EMBL" id="GFR85251.1"/>
    </source>
</evidence>
<dbReference type="InterPro" id="IPR043502">
    <property type="entry name" value="DNA/RNA_pol_sf"/>
</dbReference>
<sequence length="270" mass="31554">MKRLEKKIEEGISQKQAGFRRNRGTRDHFFNVRMIIEKCRESNTELHLGFIDYTKAFDCVSHHKMIETLKKYNCHFKIINLFKNLYQKQVSAVRMENGNTEWFQVKRGVRQGCILSPALFSLYTESIMRDVEAEDTEDKYSAIKLNGNPITELRYADNTALLSKTTEGLNELMQNVKKFSQNKNLLLNAKKTKQLKLKYFGHVVRHNNLEKLCLEVAVEGRRGRGRPRRRWTQDISEWLGFSVREASILAKDKDGFRSAVWEATSFKDPP</sequence>
<evidence type="ECO:0000313" key="3">
    <source>
        <dbReference type="Proteomes" id="UP000762676"/>
    </source>
</evidence>
<proteinExistence type="predicted"/>
<reference evidence="2 3" key="1">
    <citation type="journal article" date="2021" name="Elife">
        <title>Chloroplast acquisition without the gene transfer in kleptoplastic sea slugs, Plakobranchus ocellatus.</title>
        <authorList>
            <person name="Maeda T."/>
            <person name="Takahashi S."/>
            <person name="Yoshida T."/>
            <person name="Shimamura S."/>
            <person name="Takaki Y."/>
            <person name="Nagai Y."/>
            <person name="Toyoda A."/>
            <person name="Suzuki Y."/>
            <person name="Arimoto A."/>
            <person name="Ishii H."/>
            <person name="Satoh N."/>
            <person name="Nishiyama T."/>
            <person name="Hasebe M."/>
            <person name="Maruyama T."/>
            <person name="Minagawa J."/>
            <person name="Obokata J."/>
            <person name="Shigenobu S."/>
        </authorList>
    </citation>
    <scope>NUCLEOTIDE SEQUENCE [LARGE SCALE GENOMIC DNA]</scope>
</reference>
<dbReference type="AlphaFoldDB" id="A0AAV4GKP4"/>
<dbReference type="PANTHER" id="PTHR47027:SF8">
    <property type="entry name" value="RIBONUCLEASE H"/>
    <property type="match status" value="1"/>
</dbReference>
<dbReference type="InterPro" id="IPR043128">
    <property type="entry name" value="Rev_trsase/Diguanyl_cyclase"/>
</dbReference>
<feature type="domain" description="Reverse transcriptase" evidence="1">
    <location>
        <begin position="1"/>
        <end position="243"/>
    </location>
</feature>
<organism evidence="2 3">
    <name type="scientific">Elysia marginata</name>
    <dbReference type="NCBI Taxonomy" id="1093978"/>
    <lineage>
        <taxon>Eukaryota</taxon>
        <taxon>Metazoa</taxon>
        <taxon>Spiralia</taxon>
        <taxon>Lophotrochozoa</taxon>
        <taxon>Mollusca</taxon>
        <taxon>Gastropoda</taxon>
        <taxon>Heterobranchia</taxon>
        <taxon>Euthyneura</taxon>
        <taxon>Panpulmonata</taxon>
        <taxon>Sacoglossa</taxon>
        <taxon>Placobranchoidea</taxon>
        <taxon>Plakobranchidae</taxon>
        <taxon>Elysia</taxon>
    </lineage>
</organism>
<comment type="caution">
    <text evidence="2">The sequence shown here is derived from an EMBL/GenBank/DDBJ whole genome shotgun (WGS) entry which is preliminary data.</text>
</comment>